<proteinExistence type="inferred from homology"/>
<keyword evidence="10" id="KW-1185">Reference proteome</keyword>
<protein>
    <submittedName>
        <fullName evidence="9">2-octaprenyl-6-methoxyphenyl hydroxylase</fullName>
        <ecNumber evidence="9">1.14.13.-</ecNumber>
    </submittedName>
</protein>
<evidence type="ECO:0000313" key="10">
    <source>
        <dbReference type="Proteomes" id="UP001431449"/>
    </source>
</evidence>
<dbReference type="Gene3D" id="3.50.50.60">
    <property type="entry name" value="FAD/NAD(P)-binding domain"/>
    <property type="match status" value="2"/>
</dbReference>
<evidence type="ECO:0000256" key="6">
    <source>
        <dbReference type="ARBA" id="ARBA00023002"/>
    </source>
</evidence>
<reference evidence="9" key="1">
    <citation type="submission" date="2022-04" db="EMBL/GenBank/DDBJ databases">
        <title>Lysobacter sp. CAU 1642 isolated from sea sand.</title>
        <authorList>
            <person name="Kim W."/>
        </authorList>
    </citation>
    <scope>NUCLEOTIDE SEQUENCE</scope>
    <source>
        <strain evidence="9">CAU 1642</strain>
    </source>
</reference>
<dbReference type="NCBIfam" id="TIGR01988">
    <property type="entry name" value="Ubi-OHases"/>
    <property type="match status" value="1"/>
</dbReference>
<dbReference type="EC" id="1.14.13.-" evidence="9"/>
<comment type="caution">
    <text evidence="9">The sequence shown here is derived from an EMBL/GenBank/DDBJ whole genome shotgun (WGS) entry which is preliminary data.</text>
</comment>
<sequence length="398" mass="42446">MEATTDVAVVGGGLVGCSLALALARSPWKTCLLEAAGRTTAAPPPNFDERNLALARASLDALERLGVLDRLPRRPEPITRIHISRLGDLGAVDLRASEHGVEALGGVVMARDLGFALQSAVIEEGGLEFRSEVRAASAEPVEGGWRLRLSDGDTLRCRLLVAADGSDSPLRERFGIACDEHDYGQQLAVCSVAPLRATPGMAWERFSSKGPVALLPRNDGRWGAVCGIGEDDAARVAAMDDAAYAGYLQQRFGWRAGRLDRPGRRTFYPLRSRIARRLVDERAVLVGNAAQTLHPIGAQGFNLGLRDALTLASTLREADDPGAARALEAYSAARQPDRDNTWRFADGLARLTASDGAAAHLLRSLGLIALGASRMARTPLVEAAMGLHGMPAEWRAPA</sequence>
<dbReference type="EMBL" id="JALNMH010000007">
    <property type="protein sequence ID" value="MCK7593900.1"/>
    <property type="molecule type" value="Genomic_DNA"/>
</dbReference>
<comment type="similarity">
    <text evidence="3">Belongs to the UbiH/COQ6 family.</text>
</comment>
<dbReference type="InterPro" id="IPR002938">
    <property type="entry name" value="FAD-bd"/>
</dbReference>
<dbReference type="SUPFAM" id="SSF51905">
    <property type="entry name" value="FAD/NAD(P)-binding domain"/>
    <property type="match status" value="1"/>
</dbReference>
<dbReference type="Proteomes" id="UP001431449">
    <property type="component" value="Unassembled WGS sequence"/>
</dbReference>
<keyword evidence="5" id="KW-0274">FAD</keyword>
<organism evidence="9 10">
    <name type="scientific">Pseudomarimonas salicorniae</name>
    <dbReference type="NCBI Taxonomy" id="2933270"/>
    <lineage>
        <taxon>Bacteria</taxon>
        <taxon>Pseudomonadati</taxon>
        <taxon>Pseudomonadota</taxon>
        <taxon>Gammaproteobacteria</taxon>
        <taxon>Lysobacterales</taxon>
        <taxon>Lysobacteraceae</taxon>
        <taxon>Pseudomarimonas</taxon>
    </lineage>
</organism>
<comment type="cofactor">
    <cofactor evidence="1">
        <name>FAD</name>
        <dbReference type="ChEBI" id="CHEBI:57692"/>
    </cofactor>
</comment>
<evidence type="ECO:0000256" key="2">
    <source>
        <dbReference type="ARBA" id="ARBA00004749"/>
    </source>
</evidence>
<comment type="pathway">
    <text evidence="2">Cofactor biosynthesis; ubiquinone biosynthesis.</text>
</comment>
<accession>A0ABT0GH89</accession>
<dbReference type="PANTHER" id="PTHR43876:SF8">
    <property type="entry name" value="2-OCTAPRENYL-6-METHOXYPHENOL HYDROXYLASE"/>
    <property type="match status" value="1"/>
</dbReference>
<keyword evidence="6 9" id="KW-0560">Oxidoreductase</keyword>
<keyword evidence="7" id="KW-0503">Monooxygenase</keyword>
<evidence type="ECO:0000259" key="8">
    <source>
        <dbReference type="Pfam" id="PF01494"/>
    </source>
</evidence>
<dbReference type="PRINTS" id="PR00420">
    <property type="entry name" value="RNGMNOXGNASE"/>
</dbReference>
<evidence type="ECO:0000256" key="3">
    <source>
        <dbReference type="ARBA" id="ARBA00005349"/>
    </source>
</evidence>
<dbReference type="InterPro" id="IPR051205">
    <property type="entry name" value="UbiH/COQ6_monooxygenase"/>
</dbReference>
<evidence type="ECO:0000256" key="1">
    <source>
        <dbReference type="ARBA" id="ARBA00001974"/>
    </source>
</evidence>
<dbReference type="RefSeq" id="WP_248208576.1">
    <property type="nucleotide sequence ID" value="NZ_JALNMH010000007.1"/>
</dbReference>
<dbReference type="NCBIfam" id="NF004356">
    <property type="entry name" value="PRK05732.1"/>
    <property type="match status" value="1"/>
</dbReference>
<dbReference type="PANTHER" id="PTHR43876">
    <property type="entry name" value="UBIQUINONE BIOSYNTHESIS MONOOXYGENASE COQ6, MITOCHONDRIAL"/>
    <property type="match status" value="1"/>
</dbReference>
<dbReference type="InterPro" id="IPR010971">
    <property type="entry name" value="UbiH/COQ6"/>
</dbReference>
<dbReference type="GO" id="GO:0016491">
    <property type="term" value="F:oxidoreductase activity"/>
    <property type="evidence" value="ECO:0007669"/>
    <property type="project" value="UniProtKB-KW"/>
</dbReference>
<evidence type="ECO:0000256" key="7">
    <source>
        <dbReference type="ARBA" id="ARBA00023033"/>
    </source>
</evidence>
<name>A0ABT0GH89_9GAMM</name>
<evidence type="ECO:0000313" key="9">
    <source>
        <dbReference type="EMBL" id="MCK7593900.1"/>
    </source>
</evidence>
<dbReference type="Pfam" id="PF01494">
    <property type="entry name" value="FAD_binding_3"/>
    <property type="match status" value="1"/>
</dbReference>
<keyword evidence="4" id="KW-0285">Flavoprotein</keyword>
<evidence type="ECO:0000256" key="4">
    <source>
        <dbReference type="ARBA" id="ARBA00022630"/>
    </source>
</evidence>
<dbReference type="InterPro" id="IPR036188">
    <property type="entry name" value="FAD/NAD-bd_sf"/>
</dbReference>
<feature type="domain" description="FAD-binding" evidence="8">
    <location>
        <begin position="5"/>
        <end position="337"/>
    </location>
</feature>
<gene>
    <name evidence="9" type="primary">ubiH</name>
    <name evidence="9" type="synonym">visB</name>
    <name evidence="9" type="ORF">M0G41_09475</name>
</gene>
<evidence type="ECO:0000256" key="5">
    <source>
        <dbReference type="ARBA" id="ARBA00022827"/>
    </source>
</evidence>